<organism evidence="2 3">
    <name type="scientific">Hermetia illucens</name>
    <name type="common">Black soldier fly</name>
    <dbReference type="NCBI Taxonomy" id="343691"/>
    <lineage>
        <taxon>Eukaryota</taxon>
        <taxon>Metazoa</taxon>
        <taxon>Ecdysozoa</taxon>
        <taxon>Arthropoda</taxon>
        <taxon>Hexapoda</taxon>
        <taxon>Insecta</taxon>
        <taxon>Pterygota</taxon>
        <taxon>Neoptera</taxon>
        <taxon>Endopterygota</taxon>
        <taxon>Diptera</taxon>
        <taxon>Brachycera</taxon>
        <taxon>Stratiomyomorpha</taxon>
        <taxon>Stratiomyidae</taxon>
        <taxon>Hermetiinae</taxon>
        <taxon>Hermetia</taxon>
    </lineage>
</organism>
<feature type="compositionally biased region" description="Basic and acidic residues" evidence="1">
    <location>
        <begin position="103"/>
        <end position="113"/>
    </location>
</feature>
<name>A0A7R8UDR8_HERIL</name>
<evidence type="ECO:0000313" key="2">
    <source>
        <dbReference type="EMBL" id="CAD7078905.1"/>
    </source>
</evidence>
<dbReference type="Proteomes" id="UP000594454">
    <property type="component" value="Chromosome 1"/>
</dbReference>
<evidence type="ECO:0000256" key="1">
    <source>
        <dbReference type="SAM" id="MobiDB-lite"/>
    </source>
</evidence>
<dbReference type="InParanoid" id="A0A7R8UDR8"/>
<accession>A0A7R8UDR8</accession>
<dbReference type="EMBL" id="LR899009">
    <property type="protein sequence ID" value="CAD7078905.1"/>
    <property type="molecule type" value="Genomic_DNA"/>
</dbReference>
<sequence>MDAKAWLMLPADTETMQTSKPVKTNGCLALFPPRLSALVGRESASCTSITCRDDITHTNGPPSGGNTINMSLSLRQYRKPVFKQTEAHTPPELPGIQNTQPNTKRERTNSDDNRTVNPCHPVCWLCGGETHCSSSGQSYRDRSPRTKAAMRALASSLSDSTSGPHISPDESYTGQSTTLERHLHKHWNIFSSSAACEDDRVLGRLNSRFPISGSCNTHKTFDKRAYTEISDNYHQTTLCPATYSRPASSGATVKWVGDWQLRDILKIPNRHQAFYQ</sequence>
<proteinExistence type="predicted"/>
<feature type="compositionally biased region" description="Polar residues" evidence="1">
    <location>
        <begin position="155"/>
        <end position="173"/>
    </location>
</feature>
<feature type="region of interest" description="Disordered" evidence="1">
    <location>
        <begin position="85"/>
        <end position="113"/>
    </location>
</feature>
<feature type="region of interest" description="Disordered" evidence="1">
    <location>
        <begin position="134"/>
        <end position="173"/>
    </location>
</feature>
<protein>
    <submittedName>
        <fullName evidence="2">Uncharacterized protein</fullName>
    </submittedName>
</protein>
<evidence type="ECO:0000313" key="3">
    <source>
        <dbReference type="Proteomes" id="UP000594454"/>
    </source>
</evidence>
<keyword evidence="3" id="KW-1185">Reference proteome</keyword>
<dbReference type="AlphaFoldDB" id="A0A7R8UDR8"/>
<reference evidence="2 3" key="1">
    <citation type="submission" date="2020-11" db="EMBL/GenBank/DDBJ databases">
        <authorList>
            <person name="Wallbank WR R."/>
            <person name="Pardo Diaz C."/>
            <person name="Kozak K."/>
            <person name="Martin S."/>
            <person name="Jiggins C."/>
            <person name="Moest M."/>
            <person name="Warren A I."/>
            <person name="Generalovic N T."/>
            <person name="Byers J.R.P. K."/>
            <person name="Montejo-Kovacevich G."/>
            <person name="Yen C E."/>
        </authorList>
    </citation>
    <scope>NUCLEOTIDE SEQUENCE [LARGE SCALE GENOMIC DNA]</scope>
</reference>
<gene>
    <name evidence="2" type="ORF">HERILL_LOCUS2146</name>
</gene>